<feature type="transmembrane region" description="Helical" evidence="1">
    <location>
        <begin position="105"/>
        <end position="129"/>
    </location>
</feature>
<keyword evidence="1" id="KW-0812">Transmembrane</keyword>
<protein>
    <recommendedName>
        <fullName evidence="4">HdeD family acid-resistance protein</fullName>
    </recommendedName>
</protein>
<keyword evidence="1" id="KW-1133">Transmembrane helix</keyword>
<evidence type="ECO:0008006" key="4">
    <source>
        <dbReference type="Google" id="ProtNLM"/>
    </source>
</evidence>
<feature type="transmembrane region" description="Helical" evidence="1">
    <location>
        <begin position="50"/>
        <end position="72"/>
    </location>
</feature>
<proteinExistence type="predicted"/>
<sequence>MSLSVNEASAVLRQATRETIRRRSMWFMLQGAFLVLAGVVALLSPLFASTFFIVFLGWMLVIAGIAQGIGLIGATGVHYFWLQLISAVLAVLVGFMLITRPEAGLLAATLLMVAYFLVDGLQRVVFALMIRPMRNWVWMLLSGILGIVLALVLVWNLPEAASWLIGLLLGIELIAVGGAMAFLAWDLRRATALG</sequence>
<organism evidence="2 3">
    <name type="scientific">Rhodovulum sulfidophilum</name>
    <name type="common">Rhodobacter sulfidophilus</name>
    <dbReference type="NCBI Taxonomy" id="35806"/>
    <lineage>
        <taxon>Bacteria</taxon>
        <taxon>Pseudomonadati</taxon>
        <taxon>Pseudomonadota</taxon>
        <taxon>Alphaproteobacteria</taxon>
        <taxon>Rhodobacterales</taxon>
        <taxon>Paracoccaceae</taxon>
        <taxon>Rhodovulum</taxon>
    </lineage>
</organism>
<dbReference type="InterPro" id="IPR052712">
    <property type="entry name" value="Acid_resist_chaperone_HdeD"/>
</dbReference>
<evidence type="ECO:0000256" key="1">
    <source>
        <dbReference type="SAM" id="Phobius"/>
    </source>
</evidence>
<dbReference type="GO" id="GO:0005886">
    <property type="term" value="C:plasma membrane"/>
    <property type="evidence" value="ECO:0007669"/>
    <property type="project" value="TreeGrafter"/>
</dbReference>
<name>A0A2W5ND37_RHOSU</name>
<feature type="transmembrane region" description="Helical" evidence="1">
    <location>
        <begin position="26"/>
        <end position="44"/>
    </location>
</feature>
<dbReference type="PANTHER" id="PTHR34989">
    <property type="entry name" value="PROTEIN HDED"/>
    <property type="match status" value="1"/>
</dbReference>
<evidence type="ECO:0000313" key="3">
    <source>
        <dbReference type="Proteomes" id="UP000249185"/>
    </source>
</evidence>
<dbReference type="EMBL" id="QFPW01000002">
    <property type="protein sequence ID" value="PZQ51451.1"/>
    <property type="molecule type" value="Genomic_DNA"/>
</dbReference>
<feature type="transmembrane region" description="Helical" evidence="1">
    <location>
        <begin position="163"/>
        <end position="185"/>
    </location>
</feature>
<gene>
    <name evidence="2" type="ORF">DI556_04625</name>
</gene>
<keyword evidence="1" id="KW-0472">Membrane</keyword>
<dbReference type="InterPro" id="IPR005325">
    <property type="entry name" value="DUF308_memb"/>
</dbReference>
<comment type="caution">
    <text evidence="2">The sequence shown here is derived from an EMBL/GenBank/DDBJ whole genome shotgun (WGS) entry which is preliminary data.</text>
</comment>
<dbReference type="Pfam" id="PF03729">
    <property type="entry name" value="DUF308"/>
    <property type="match status" value="1"/>
</dbReference>
<evidence type="ECO:0000313" key="2">
    <source>
        <dbReference type="EMBL" id="PZQ51451.1"/>
    </source>
</evidence>
<dbReference type="PANTHER" id="PTHR34989:SF1">
    <property type="entry name" value="PROTEIN HDED"/>
    <property type="match status" value="1"/>
</dbReference>
<feature type="transmembrane region" description="Helical" evidence="1">
    <location>
        <begin position="136"/>
        <end position="157"/>
    </location>
</feature>
<dbReference type="AlphaFoldDB" id="A0A2W5ND37"/>
<dbReference type="Proteomes" id="UP000249185">
    <property type="component" value="Unassembled WGS sequence"/>
</dbReference>
<reference evidence="2 3" key="1">
    <citation type="submission" date="2017-08" db="EMBL/GenBank/DDBJ databases">
        <title>Infants hospitalized years apart are colonized by the same room-sourced microbial strains.</title>
        <authorList>
            <person name="Brooks B."/>
            <person name="Olm M.R."/>
            <person name="Firek B.A."/>
            <person name="Baker R."/>
            <person name="Thomas B.C."/>
            <person name="Morowitz M.J."/>
            <person name="Banfield J.F."/>
        </authorList>
    </citation>
    <scope>NUCLEOTIDE SEQUENCE [LARGE SCALE GENOMIC DNA]</scope>
    <source>
        <strain evidence="2">S2_005_002_R2_34</strain>
    </source>
</reference>
<feature type="transmembrane region" description="Helical" evidence="1">
    <location>
        <begin position="79"/>
        <end position="99"/>
    </location>
</feature>
<accession>A0A2W5ND37</accession>